<dbReference type="Proteomes" id="UP000326565">
    <property type="component" value="Unassembled WGS sequence"/>
</dbReference>
<protein>
    <submittedName>
        <fullName evidence="9">Chromate transporter-domain-containing protein</fullName>
    </submittedName>
</protein>
<feature type="transmembrane region" description="Helical" evidence="8">
    <location>
        <begin position="347"/>
        <end position="368"/>
    </location>
</feature>
<evidence type="ECO:0000256" key="2">
    <source>
        <dbReference type="ARBA" id="ARBA00005262"/>
    </source>
</evidence>
<keyword evidence="5 8" id="KW-1133">Transmembrane helix</keyword>
<evidence type="ECO:0000256" key="1">
    <source>
        <dbReference type="ARBA" id="ARBA00004651"/>
    </source>
</evidence>
<feature type="transmembrane region" description="Helical" evidence="8">
    <location>
        <begin position="380"/>
        <end position="405"/>
    </location>
</feature>
<dbReference type="PANTHER" id="PTHR33567:SF3">
    <property type="entry name" value="CHROMATE ION TRANSPORTER (EUROFUNG)"/>
    <property type="match status" value="1"/>
</dbReference>
<sequence length="529" mass="58336">MNWNSTLPASLSRCVSSLALLNRKWSSRWGSRENEGTEKALLSRLVDVFLRTWDLGFTAFGGPPVHFQILHARFVEGKEGKEKWVDEQTYQELFAICQGLPGPGSTKMIFCLALLHAGFIPAMLVFLMWSLPGAIGMYALSLGVQNISETLPKPVYPLLSGLNASTVGIVALAAVQLAEKAIRDKISRILVIFGACAGLCYNALWYFPVLMIIGGFLTAIWDGWLYQQIWKARIAWKNRHRRPQEPDVTDRAPTGVEDIPLEENREQRRETARPRKANPGIGGLPQSSADVTRPTQSVDDPSQEHVIRIRVGVLIMVLFFASFIGILVARAQLIAPPLPLDLFANMYLAGTVIFGGGPVVIPLLRSYVVDPGWVSSRDFLIGLAIIQAFPGPNFNFAVFLGALALQHTRFPTIFGAFLGGLGIFFPGVMLAVAIQSFWRVLRKKKYVIDFLRGVNATAVGLVFTAVYRLWEIGYLTAERSDGQSLAKEPWWVVVAAVTYAESAWFKVPPAMAIVMGAILGLCWFGAVGR</sequence>
<reference evidence="9 10" key="1">
    <citation type="submission" date="2019-04" db="EMBL/GenBank/DDBJ databases">
        <title>Friends and foes A comparative genomics study of 23 Aspergillus species from section Flavi.</title>
        <authorList>
            <consortium name="DOE Joint Genome Institute"/>
            <person name="Kjaerbolling I."/>
            <person name="Vesth T."/>
            <person name="Frisvad J.C."/>
            <person name="Nybo J.L."/>
            <person name="Theobald S."/>
            <person name="Kildgaard S."/>
            <person name="Isbrandt T."/>
            <person name="Kuo A."/>
            <person name="Sato A."/>
            <person name="Lyhne E.K."/>
            <person name="Kogle M.E."/>
            <person name="Wiebenga A."/>
            <person name="Kun R.S."/>
            <person name="Lubbers R.J."/>
            <person name="Makela M.R."/>
            <person name="Barry K."/>
            <person name="Chovatia M."/>
            <person name="Clum A."/>
            <person name="Daum C."/>
            <person name="Haridas S."/>
            <person name="He G."/>
            <person name="LaButti K."/>
            <person name="Lipzen A."/>
            <person name="Mondo S."/>
            <person name="Riley R."/>
            <person name="Salamov A."/>
            <person name="Simmons B.A."/>
            <person name="Magnuson J.K."/>
            <person name="Henrissat B."/>
            <person name="Mortensen U.H."/>
            <person name="Larsen T.O."/>
            <person name="Devries R.P."/>
            <person name="Grigoriev I.V."/>
            <person name="Machida M."/>
            <person name="Baker S.E."/>
            <person name="Andersen M.R."/>
        </authorList>
    </citation>
    <scope>NUCLEOTIDE SEQUENCE [LARGE SCALE GENOMIC DNA]</scope>
    <source>
        <strain evidence="9 10">CBS 151.66</strain>
    </source>
</reference>
<feature type="region of interest" description="Disordered" evidence="7">
    <location>
        <begin position="241"/>
        <end position="299"/>
    </location>
</feature>
<feature type="transmembrane region" description="Helical" evidence="8">
    <location>
        <begin position="510"/>
        <end position="528"/>
    </location>
</feature>
<keyword evidence="6 8" id="KW-0472">Membrane</keyword>
<organism evidence="9 10">
    <name type="scientific">Aspergillus leporis</name>
    <dbReference type="NCBI Taxonomy" id="41062"/>
    <lineage>
        <taxon>Eukaryota</taxon>
        <taxon>Fungi</taxon>
        <taxon>Dikarya</taxon>
        <taxon>Ascomycota</taxon>
        <taxon>Pezizomycotina</taxon>
        <taxon>Eurotiomycetes</taxon>
        <taxon>Eurotiomycetidae</taxon>
        <taxon>Eurotiales</taxon>
        <taxon>Aspergillaceae</taxon>
        <taxon>Aspergillus</taxon>
        <taxon>Aspergillus subgen. Circumdati</taxon>
    </lineage>
</organism>
<dbReference type="PANTHER" id="PTHR33567">
    <property type="entry name" value="CHROMATE ION TRANSPORTER (EUROFUNG)"/>
    <property type="match status" value="1"/>
</dbReference>
<evidence type="ECO:0000256" key="8">
    <source>
        <dbReference type="SAM" id="Phobius"/>
    </source>
</evidence>
<dbReference type="OrthoDB" id="2160638at2759"/>
<evidence type="ECO:0000313" key="10">
    <source>
        <dbReference type="Proteomes" id="UP000326565"/>
    </source>
</evidence>
<comment type="similarity">
    <text evidence="2">Belongs to the chromate ion transporter (CHR) (TC 2.A.51) family.</text>
</comment>
<keyword evidence="4 8" id="KW-0812">Transmembrane</keyword>
<dbReference type="InterPro" id="IPR003370">
    <property type="entry name" value="Chromate_transpt"/>
</dbReference>
<evidence type="ECO:0000313" key="9">
    <source>
        <dbReference type="EMBL" id="KAB8070027.1"/>
    </source>
</evidence>
<feature type="transmembrane region" description="Helical" evidence="8">
    <location>
        <begin position="210"/>
        <end position="229"/>
    </location>
</feature>
<evidence type="ECO:0000256" key="7">
    <source>
        <dbReference type="SAM" id="MobiDB-lite"/>
    </source>
</evidence>
<evidence type="ECO:0000256" key="5">
    <source>
        <dbReference type="ARBA" id="ARBA00022989"/>
    </source>
</evidence>
<keyword evidence="3" id="KW-1003">Cell membrane</keyword>
<dbReference type="GO" id="GO:0005886">
    <property type="term" value="C:plasma membrane"/>
    <property type="evidence" value="ECO:0007669"/>
    <property type="project" value="UniProtKB-SubCell"/>
</dbReference>
<feature type="transmembrane region" description="Helical" evidence="8">
    <location>
        <begin position="109"/>
        <end position="135"/>
    </location>
</feature>
<comment type="subcellular location">
    <subcellularLocation>
        <location evidence="1">Cell membrane</location>
        <topology evidence="1">Multi-pass membrane protein</topology>
    </subcellularLocation>
</comment>
<evidence type="ECO:0000256" key="4">
    <source>
        <dbReference type="ARBA" id="ARBA00022692"/>
    </source>
</evidence>
<dbReference type="AlphaFoldDB" id="A0A5N5WQK4"/>
<dbReference type="GO" id="GO:0015109">
    <property type="term" value="F:chromate transmembrane transporter activity"/>
    <property type="evidence" value="ECO:0007669"/>
    <property type="project" value="InterPro"/>
</dbReference>
<feature type="transmembrane region" description="Helical" evidence="8">
    <location>
        <begin position="417"/>
        <end position="438"/>
    </location>
</feature>
<gene>
    <name evidence="9" type="ORF">BDV29DRAFT_40578</name>
</gene>
<dbReference type="Pfam" id="PF02417">
    <property type="entry name" value="Chromate_transp"/>
    <property type="match status" value="2"/>
</dbReference>
<keyword evidence="10" id="KW-1185">Reference proteome</keyword>
<accession>A0A5N5WQK4</accession>
<feature type="compositionally biased region" description="Polar residues" evidence="7">
    <location>
        <begin position="285"/>
        <end position="299"/>
    </location>
</feature>
<dbReference type="EMBL" id="ML732317">
    <property type="protein sequence ID" value="KAB8070027.1"/>
    <property type="molecule type" value="Genomic_DNA"/>
</dbReference>
<proteinExistence type="inferred from homology"/>
<evidence type="ECO:0000256" key="6">
    <source>
        <dbReference type="ARBA" id="ARBA00023136"/>
    </source>
</evidence>
<feature type="transmembrane region" description="Helical" evidence="8">
    <location>
        <begin position="311"/>
        <end position="335"/>
    </location>
</feature>
<feature type="transmembrane region" description="Helical" evidence="8">
    <location>
        <begin position="450"/>
        <end position="470"/>
    </location>
</feature>
<feature type="compositionally biased region" description="Basic and acidic residues" evidence="7">
    <location>
        <begin position="262"/>
        <end position="273"/>
    </location>
</feature>
<feature type="transmembrane region" description="Helical" evidence="8">
    <location>
        <begin position="155"/>
        <end position="174"/>
    </location>
</feature>
<name>A0A5N5WQK4_9EURO</name>
<evidence type="ECO:0000256" key="3">
    <source>
        <dbReference type="ARBA" id="ARBA00022475"/>
    </source>
</evidence>